<dbReference type="AlphaFoldDB" id="A0A663EE19"/>
<evidence type="ECO:0000313" key="3">
    <source>
        <dbReference type="Proteomes" id="UP000472275"/>
    </source>
</evidence>
<sequence length="87" mass="8849">SASTEAKNLLPAPGQRRLRPAGAAGSPVCAGTSTAASRRPSPRWKKHVGAFCELAGVSRPDPKLLAVTQQIPVDSGGLGPGPRVGRV</sequence>
<organism evidence="2 3">
    <name type="scientific">Aquila chrysaetos chrysaetos</name>
    <dbReference type="NCBI Taxonomy" id="223781"/>
    <lineage>
        <taxon>Eukaryota</taxon>
        <taxon>Metazoa</taxon>
        <taxon>Chordata</taxon>
        <taxon>Craniata</taxon>
        <taxon>Vertebrata</taxon>
        <taxon>Euteleostomi</taxon>
        <taxon>Archelosauria</taxon>
        <taxon>Archosauria</taxon>
        <taxon>Dinosauria</taxon>
        <taxon>Saurischia</taxon>
        <taxon>Theropoda</taxon>
        <taxon>Coelurosauria</taxon>
        <taxon>Aves</taxon>
        <taxon>Neognathae</taxon>
        <taxon>Neoaves</taxon>
        <taxon>Telluraves</taxon>
        <taxon>Accipitrimorphae</taxon>
        <taxon>Accipitriformes</taxon>
        <taxon>Accipitridae</taxon>
        <taxon>Accipitrinae</taxon>
        <taxon>Aquila</taxon>
    </lineage>
</organism>
<accession>A0A663EE19</accession>
<evidence type="ECO:0000313" key="2">
    <source>
        <dbReference type="Ensembl" id="ENSACCP00020010174.1"/>
    </source>
</evidence>
<protein>
    <submittedName>
        <fullName evidence="2">Uncharacterized protein</fullName>
    </submittedName>
</protein>
<dbReference type="Ensembl" id="ENSACCT00020010610.1">
    <property type="protein sequence ID" value="ENSACCP00020010174.1"/>
    <property type="gene ID" value="ENSACCG00020006948.1"/>
</dbReference>
<proteinExistence type="predicted"/>
<dbReference type="InParanoid" id="A0A663EE19"/>
<reference evidence="2" key="2">
    <citation type="submission" date="2025-09" db="UniProtKB">
        <authorList>
            <consortium name="Ensembl"/>
        </authorList>
    </citation>
    <scope>IDENTIFICATION</scope>
</reference>
<keyword evidence="3" id="KW-1185">Reference proteome</keyword>
<dbReference type="Proteomes" id="UP000472275">
    <property type="component" value="Chromosome 19"/>
</dbReference>
<reference evidence="2" key="1">
    <citation type="submission" date="2025-08" db="UniProtKB">
        <authorList>
            <consortium name="Ensembl"/>
        </authorList>
    </citation>
    <scope>IDENTIFICATION</scope>
</reference>
<evidence type="ECO:0000256" key="1">
    <source>
        <dbReference type="SAM" id="MobiDB-lite"/>
    </source>
</evidence>
<feature type="region of interest" description="Disordered" evidence="1">
    <location>
        <begin position="1"/>
        <end position="42"/>
    </location>
</feature>
<name>A0A663EE19_AQUCH</name>